<dbReference type="Pfam" id="PF01979">
    <property type="entry name" value="Amidohydro_1"/>
    <property type="match status" value="1"/>
</dbReference>
<dbReference type="EMBL" id="AP025523">
    <property type="protein sequence ID" value="BDE05897.1"/>
    <property type="molecule type" value="Genomic_DNA"/>
</dbReference>
<proteinExistence type="predicted"/>
<dbReference type="InterPro" id="IPR010252">
    <property type="entry name" value="HutF"/>
</dbReference>
<evidence type="ECO:0000256" key="2">
    <source>
        <dbReference type="ARBA" id="ARBA00022723"/>
    </source>
</evidence>
<reference evidence="7 8" key="1">
    <citation type="journal article" date="2022" name="ISME Commun">
        <title>Vulcanimicrobium alpinus gen. nov. sp. nov., the first cultivated representative of the candidate phylum 'Eremiobacterota', is a metabolically versatile aerobic anoxygenic phototroph.</title>
        <authorList>
            <person name="Yabe S."/>
            <person name="Muto K."/>
            <person name="Abe K."/>
            <person name="Yokota A."/>
            <person name="Staudigel H."/>
            <person name="Tebo B.M."/>
        </authorList>
    </citation>
    <scope>NUCLEOTIDE SEQUENCE [LARGE SCALE GENOMIC DNA]</scope>
    <source>
        <strain evidence="7 8">WC8-2</strain>
    </source>
</reference>
<keyword evidence="8" id="KW-1185">Reference proteome</keyword>
<dbReference type="InterPro" id="IPR055156">
    <property type="entry name" value="HutF-like_N"/>
</dbReference>
<evidence type="ECO:0000259" key="5">
    <source>
        <dbReference type="Pfam" id="PF01979"/>
    </source>
</evidence>
<dbReference type="Proteomes" id="UP001317532">
    <property type="component" value="Chromosome"/>
</dbReference>
<evidence type="ECO:0000313" key="8">
    <source>
        <dbReference type="Proteomes" id="UP001317532"/>
    </source>
</evidence>
<keyword evidence="3" id="KW-0378">Hydrolase</keyword>
<dbReference type="GO" id="GO:0046872">
    <property type="term" value="F:metal ion binding"/>
    <property type="evidence" value="ECO:0007669"/>
    <property type="project" value="UniProtKB-KW"/>
</dbReference>
<keyword evidence="2" id="KW-0479">Metal-binding</keyword>
<dbReference type="GO" id="GO:0019239">
    <property type="term" value="F:deaminase activity"/>
    <property type="evidence" value="ECO:0007669"/>
    <property type="project" value="TreeGrafter"/>
</dbReference>
<dbReference type="NCBIfam" id="NF006684">
    <property type="entry name" value="PRK09229.1-5"/>
    <property type="match status" value="1"/>
</dbReference>
<evidence type="ECO:0000313" key="7">
    <source>
        <dbReference type="EMBL" id="BDE05897.1"/>
    </source>
</evidence>
<evidence type="ECO:0000256" key="3">
    <source>
        <dbReference type="ARBA" id="ARBA00022801"/>
    </source>
</evidence>
<dbReference type="PANTHER" id="PTHR11271">
    <property type="entry name" value="GUANINE DEAMINASE"/>
    <property type="match status" value="1"/>
</dbReference>
<evidence type="ECO:0000256" key="4">
    <source>
        <dbReference type="ARBA" id="ARBA00022833"/>
    </source>
</evidence>
<dbReference type="AlphaFoldDB" id="A0AAN1XUW8"/>
<feature type="domain" description="Amidohydrolase-related" evidence="5">
    <location>
        <begin position="48"/>
        <end position="428"/>
    </location>
</feature>
<gene>
    <name evidence="7" type="ORF">WPS_11730</name>
</gene>
<dbReference type="InterPro" id="IPR011059">
    <property type="entry name" value="Metal-dep_hydrolase_composite"/>
</dbReference>
<dbReference type="InterPro" id="IPR006680">
    <property type="entry name" value="Amidohydro-rel"/>
</dbReference>
<evidence type="ECO:0000256" key="1">
    <source>
        <dbReference type="ARBA" id="ARBA00001947"/>
    </source>
</evidence>
<dbReference type="InterPro" id="IPR032466">
    <property type="entry name" value="Metal_Hydrolase"/>
</dbReference>
<dbReference type="NCBIfam" id="NF006681">
    <property type="entry name" value="PRK09229.1-2"/>
    <property type="match status" value="1"/>
</dbReference>
<dbReference type="NCBIfam" id="TIGR02022">
    <property type="entry name" value="hutF"/>
    <property type="match status" value="1"/>
</dbReference>
<dbReference type="SUPFAM" id="SSF51338">
    <property type="entry name" value="Composite domain of metallo-dependent hydrolases"/>
    <property type="match status" value="1"/>
</dbReference>
<evidence type="ECO:0000259" key="6">
    <source>
        <dbReference type="Pfam" id="PF22429"/>
    </source>
</evidence>
<protein>
    <submittedName>
        <fullName evidence="7">Formimidoylglutamate deiminase</fullName>
    </submittedName>
</protein>
<dbReference type="GO" id="GO:0005829">
    <property type="term" value="C:cytosol"/>
    <property type="evidence" value="ECO:0007669"/>
    <property type="project" value="TreeGrafter"/>
</dbReference>
<dbReference type="Gene3D" id="2.30.40.10">
    <property type="entry name" value="Urease, subunit C, domain 1"/>
    <property type="match status" value="1"/>
</dbReference>
<feature type="domain" description="Formimidoylglutamate deiminase N-terminal" evidence="6">
    <location>
        <begin position="4"/>
        <end position="43"/>
    </location>
</feature>
<sequence>MRLFAQTALLPSGWAPDVAIEIAPDGTILSAVPGSRVSPDDERIDGPLIPGIANLHSHAFQRAMAGTAERRVRGDDDFWSWRDAMYALAATLDPDALHAAALAVYRAMLAAGYTAVAEFHYLHRDPQGRWYADRAAMARALVEAAKSAGIAICLLPALYAQGDAGGVPLSPRQQRFAATSDAVLGIARDLRSTYARDPAVTIGVCAHSLRAVTPGELRALVDGSPRDVPVHLHVAEQTREVEAVEAALGARPAAWLLEHFDVDARWCFIHATHLDERERDGLARSGAVAGLCPTTEANLGDGLFALAPYLRAGGAFGIGSDSNVSIAPVEELRWLEYGQRLLHRRRIVAATGDGASAGETLYRGAAAGGARACGFAAGTIAPQQRADFVVLDDAQPPLAGAPPHELLDRYVFAADRAAPRAVMSGGRWRAGAPSA</sequence>
<dbReference type="KEGG" id="vab:WPS_11730"/>
<name>A0AAN1XUW8_UNVUL</name>
<comment type="cofactor">
    <cofactor evidence="1">
        <name>Zn(2+)</name>
        <dbReference type="ChEBI" id="CHEBI:29105"/>
    </cofactor>
</comment>
<dbReference type="Gene3D" id="3.20.20.140">
    <property type="entry name" value="Metal-dependent hydrolases"/>
    <property type="match status" value="1"/>
</dbReference>
<accession>A0AAN1XUW8</accession>
<dbReference type="PANTHER" id="PTHR11271:SF48">
    <property type="entry name" value="AMIDOHYDROLASE-RELATED DOMAIN-CONTAINING PROTEIN"/>
    <property type="match status" value="1"/>
</dbReference>
<dbReference type="SUPFAM" id="SSF51556">
    <property type="entry name" value="Metallo-dependent hydrolases"/>
    <property type="match status" value="1"/>
</dbReference>
<dbReference type="RefSeq" id="WP_317996908.1">
    <property type="nucleotide sequence ID" value="NZ_AP025523.1"/>
</dbReference>
<dbReference type="InterPro" id="IPR051607">
    <property type="entry name" value="Metallo-dep_hydrolases"/>
</dbReference>
<dbReference type="Pfam" id="PF22429">
    <property type="entry name" value="HutF_N"/>
    <property type="match status" value="1"/>
</dbReference>
<organism evidence="7 8">
    <name type="scientific">Vulcanimicrobium alpinum</name>
    <dbReference type="NCBI Taxonomy" id="3016050"/>
    <lineage>
        <taxon>Bacteria</taxon>
        <taxon>Bacillati</taxon>
        <taxon>Vulcanimicrobiota</taxon>
        <taxon>Vulcanimicrobiia</taxon>
        <taxon>Vulcanimicrobiales</taxon>
        <taxon>Vulcanimicrobiaceae</taxon>
        <taxon>Vulcanimicrobium</taxon>
    </lineage>
</organism>
<keyword evidence="4" id="KW-0862">Zinc</keyword>